<dbReference type="AlphaFoldDB" id="A0AAE3JEY3"/>
<proteinExistence type="predicted"/>
<dbReference type="RefSeq" id="WP_308732573.1">
    <property type="nucleotide sequence ID" value="NZ_JAJEQN010000067.1"/>
</dbReference>
<protein>
    <submittedName>
        <fullName evidence="1">Uncharacterized protein</fullName>
    </submittedName>
</protein>
<dbReference type="Proteomes" id="UP001198200">
    <property type="component" value="Unassembled WGS sequence"/>
</dbReference>
<feature type="non-terminal residue" evidence="1">
    <location>
        <position position="1"/>
    </location>
</feature>
<evidence type="ECO:0000313" key="2">
    <source>
        <dbReference type="Proteomes" id="UP001198200"/>
    </source>
</evidence>
<sequence>PIIAKSFLAFIPRLKPWAFPPDFCKIVTDEKRTEIKKYFADHPNDWERFCNTPVVIPPAVSSIWMNLSADQEAKVLQILKELPIRFSRIELDQQFEQRGLLNVVTNPPASHILSLCCNPWEVGANADLLYFSPELKRVEIKNRMTEE</sequence>
<reference evidence="1 2" key="1">
    <citation type="submission" date="2021-10" db="EMBL/GenBank/DDBJ databases">
        <title>Anaerobic single-cell dispensing facilitates the cultivation of human gut bacteria.</title>
        <authorList>
            <person name="Afrizal A."/>
        </authorList>
    </citation>
    <scope>NUCLEOTIDE SEQUENCE [LARGE SCALE GENOMIC DNA]</scope>
    <source>
        <strain evidence="1 2">CLA-AA-H224</strain>
    </source>
</reference>
<dbReference type="EMBL" id="JAJEQN010000067">
    <property type="protein sequence ID" value="MCC2223062.1"/>
    <property type="molecule type" value="Genomic_DNA"/>
</dbReference>
<keyword evidence="2" id="KW-1185">Reference proteome</keyword>
<accession>A0AAE3JEY3</accession>
<organism evidence="1 2">
    <name type="scientific">Anthropogastromicrobium aceti</name>
    <dbReference type="NCBI Taxonomy" id="2981768"/>
    <lineage>
        <taxon>Bacteria</taxon>
        <taxon>Bacillati</taxon>
        <taxon>Bacillota</taxon>
        <taxon>Clostridia</taxon>
        <taxon>Lachnospirales</taxon>
        <taxon>Lachnospiraceae</taxon>
        <taxon>Anthropogastromicrobium</taxon>
    </lineage>
</organism>
<name>A0AAE3JEY3_9FIRM</name>
<gene>
    <name evidence="1" type="ORF">LKD48_15785</name>
</gene>
<evidence type="ECO:0000313" key="1">
    <source>
        <dbReference type="EMBL" id="MCC2223062.1"/>
    </source>
</evidence>
<comment type="caution">
    <text evidence="1">The sequence shown here is derived from an EMBL/GenBank/DDBJ whole genome shotgun (WGS) entry which is preliminary data.</text>
</comment>